<organism evidence="7">
    <name type="scientific">mine drainage metagenome</name>
    <dbReference type="NCBI Taxonomy" id="410659"/>
    <lineage>
        <taxon>unclassified sequences</taxon>
        <taxon>metagenomes</taxon>
        <taxon>ecological metagenomes</taxon>
    </lineage>
</organism>
<dbReference type="PROSITE" id="PS51819">
    <property type="entry name" value="VOC"/>
    <property type="match status" value="2"/>
</dbReference>
<dbReference type="PANTHER" id="PTHR11959">
    <property type="entry name" value="4-HYDROXYPHENYLPYRUVATE DIOXYGENASE"/>
    <property type="match status" value="1"/>
</dbReference>
<dbReference type="InterPro" id="IPR037523">
    <property type="entry name" value="VOC_core"/>
</dbReference>
<dbReference type="InterPro" id="IPR029068">
    <property type="entry name" value="Glyas_Bleomycin-R_OHBP_Dase"/>
</dbReference>
<dbReference type="InterPro" id="IPR005956">
    <property type="entry name" value="4OHPhenylPyrv_dOase"/>
</dbReference>
<keyword evidence="7" id="KW-0670">Pyruvate</keyword>
<keyword evidence="5" id="KW-0408">Iron</keyword>
<dbReference type="EMBL" id="AUZY01007032">
    <property type="protein sequence ID" value="EQD51816.1"/>
    <property type="molecule type" value="Genomic_DNA"/>
</dbReference>
<proteinExistence type="inferred from homology"/>
<comment type="similarity">
    <text evidence="2">Belongs to the 4HPPD family.</text>
</comment>
<dbReference type="PANTHER" id="PTHR11959:SF1">
    <property type="entry name" value="4-HYDROXYPHENYLPYRUVATE DIOXYGENASE"/>
    <property type="match status" value="1"/>
</dbReference>
<keyword evidence="7" id="KW-0223">Dioxygenase</keyword>
<evidence type="ECO:0000313" key="7">
    <source>
        <dbReference type="EMBL" id="EQD51816.1"/>
    </source>
</evidence>
<dbReference type="AlphaFoldDB" id="T0ZU44"/>
<accession>T0ZU44</accession>
<gene>
    <name evidence="7" type="ORF">B1B_10859</name>
</gene>
<keyword evidence="7" id="KW-0560">Oxidoreductase</keyword>
<protein>
    <submittedName>
        <fullName evidence="7">4-hydroxyphenylpyruvate dioxygenase</fullName>
    </submittedName>
</protein>
<dbReference type="Pfam" id="PF14696">
    <property type="entry name" value="Glyoxalase_5"/>
    <property type="match status" value="1"/>
</dbReference>
<comment type="caution">
    <text evidence="7">The sequence shown here is derived from an EMBL/GenBank/DDBJ whole genome shotgun (WGS) entry which is preliminary data.</text>
</comment>
<reference evidence="7" key="1">
    <citation type="submission" date="2013-08" db="EMBL/GenBank/DDBJ databases">
        <authorList>
            <person name="Mendez C."/>
            <person name="Richter M."/>
            <person name="Ferrer M."/>
            <person name="Sanchez J."/>
        </authorList>
    </citation>
    <scope>NUCLEOTIDE SEQUENCE</scope>
</reference>
<dbReference type="GO" id="GO:0006572">
    <property type="term" value="P:L-tyrosine catabolic process"/>
    <property type="evidence" value="ECO:0007669"/>
    <property type="project" value="TreeGrafter"/>
</dbReference>
<evidence type="ECO:0000256" key="5">
    <source>
        <dbReference type="ARBA" id="ARBA00023004"/>
    </source>
</evidence>
<dbReference type="SUPFAM" id="SSF54593">
    <property type="entry name" value="Glyoxalase/Bleomycin resistance protein/Dihydroxybiphenyl dioxygenase"/>
    <property type="match status" value="2"/>
</dbReference>
<dbReference type="Gene3D" id="3.10.180.10">
    <property type="entry name" value="2,3-Dihydroxybiphenyl 1,2-Dioxygenase, domain 1"/>
    <property type="match status" value="2"/>
</dbReference>
<evidence type="ECO:0000256" key="1">
    <source>
        <dbReference type="ARBA" id="ARBA00001962"/>
    </source>
</evidence>
<dbReference type="InterPro" id="IPR041736">
    <property type="entry name" value="4OHPhenylPyrv_dOase_N"/>
</dbReference>
<name>T0ZU44_9ZZZZ</name>
<keyword evidence="4" id="KW-0677">Repeat</keyword>
<comment type="cofactor">
    <cofactor evidence="1">
        <name>Fe cation</name>
        <dbReference type="ChEBI" id="CHEBI:24875"/>
    </cofactor>
</comment>
<feature type="domain" description="VOC" evidence="6">
    <location>
        <begin position="158"/>
        <end position="194"/>
    </location>
</feature>
<dbReference type="GO" id="GO:0046872">
    <property type="term" value="F:metal ion binding"/>
    <property type="evidence" value="ECO:0007669"/>
    <property type="project" value="UniProtKB-KW"/>
</dbReference>
<dbReference type="GO" id="GO:0003868">
    <property type="term" value="F:4-hydroxyphenylpyruvate dioxygenase activity"/>
    <property type="evidence" value="ECO:0007669"/>
    <property type="project" value="InterPro"/>
</dbReference>
<evidence type="ECO:0000256" key="2">
    <source>
        <dbReference type="ARBA" id="ARBA00005877"/>
    </source>
</evidence>
<evidence type="ECO:0000259" key="6">
    <source>
        <dbReference type="PROSITE" id="PS51819"/>
    </source>
</evidence>
<keyword evidence="3" id="KW-0479">Metal-binding</keyword>
<evidence type="ECO:0000256" key="4">
    <source>
        <dbReference type="ARBA" id="ARBA00022737"/>
    </source>
</evidence>
<evidence type="ECO:0000256" key="3">
    <source>
        <dbReference type="ARBA" id="ARBA00022723"/>
    </source>
</evidence>
<dbReference type="CDD" id="cd08342">
    <property type="entry name" value="HPPD_N_like"/>
    <property type="match status" value="1"/>
</dbReference>
<feature type="domain" description="VOC" evidence="6">
    <location>
        <begin position="13"/>
        <end position="130"/>
    </location>
</feature>
<reference evidence="7" key="2">
    <citation type="journal article" date="2014" name="ISME J.">
        <title>Microbial stratification in low pH oxic and suboxic macroscopic growths along an acid mine drainage.</title>
        <authorList>
            <person name="Mendez-Garcia C."/>
            <person name="Mesa V."/>
            <person name="Sprenger R.R."/>
            <person name="Richter M."/>
            <person name="Diez M.S."/>
            <person name="Solano J."/>
            <person name="Bargiela R."/>
            <person name="Golyshina O.V."/>
            <person name="Manteca A."/>
            <person name="Ramos J.L."/>
            <person name="Gallego J.R."/>
            <person name="Llorente I."/>
            <person name="Martins Dos Santos V.A."/>
            <person name="Jensen O.N."/>
            <person name="Pelaez A.I."/>
            <person name="Sanchez J."/>
            <person name="Ferrer M."/>
        </authorList>
    </citation>
    <scope>NUCLEOTIDE SEQUENCE</scope>
</reference>
<sequence>MARAQDNPLGTDGFEFVEFAAADPSPLHQLFEALGFKATARHRRFRITRYEQGGANLLLNEEPDSFAAAFTALHGPAATSFAIRVKDARQAFARAVAKGAQPANTSRTKDALSTPVIEGVGGSRLYLVDRYGGDAAYEKDFEPLPGTHPAPAGYGIVEIDHLTHNVERGQMDTWSGFYERIFNFHEVRYFDIKG</sequence>